<dbReference type="Proteomes" id="UP000030125">
    <property type="component" value="Unassembled WGS sequence"/>
</dbReference>
<dbReference type="Pfam" id="PF02481">
    <property type="entry name" value="DNA_processg_A"/>
    <property type="match status" value="1"/>
</dbReference>
<dbReference type="SUPFAM" id="SSF47781">
    <property type="entry name" value="RuvA domain 2-like"/>
    <property type="match status" value="1"/>
</dbReference>
<dbReference type="InterPro" id="IPR010994">
    <property type="entry name" value="RuvA_2-like"/>
</dbReference>
<dbReference type="EMBL" id="JQJD01000010">
    <property type="protein sequence ID" value="KGN82519.1"/>
    <property type="molecule type" value="Genomic_DNA"/>
</dbReference>
<dbReference type="SUPFAM" id="SSF102405">
    <property type="entry name" value="MCP/YpsA-like"/>
    <property type="match status" value="1"/>
</dbReference>
<keyword evidence="5" id="KW-1185">Reference proteome</keyword>
<dbReference type="Gene3D" id="1.10.10.10">
    <property type="entry name" value="Winged helix-like DNA-binding domain superfamily/Winged helix DNA-binding domain"/>
    <property type="match status" value="1"/>
</dbReference>
<dbReference type="STRING" id="36874.HQ34_05305"/>
<feature type="domain" description="DprA winged helix" evidence="3">
    <location>
        <begin position="312"/>
        <end position="365"/>
    </location>
</feature>
<dbReference type="GO" id="GO:0009294">
    <property type="term" value="P:DNA-mediated transformation"/>
    <property type="evidence" value="ECO:0007669"/>
    <property type="project" value="InterPro"/>
</dbReference>
<comment type="caution">
    <text evidence="4">The sequence shown here is derived from an EMBL/GenBank/DDBJ whole genome shotgun (WGS) entry which is preliminary data.</text>
</comment>
<evidence type="ECO:0000259" key="3">
    <source>
        <dbReference type="Pfam" id="PF17782"/>
    </source>
</evidence>
<gene>
    <name evidence="4" type="ORF">HQ35_02925</name>
</gene>
<feature type="domain" description="Smf/DprA SLOG" evidence="2">
    <location>
        <begin position="86"/>
        <end position="294"/>
    </location>
</feature>
<dbReference type="AlphaFoldDB" id="A0A0A2F222"/>
<evidence type="ECO:0000313" key="5">
    <source>
        <dbReference type="Proteomes" id="UP000030125"/>
    </source>
</evidence>
<dbReference type="InterPro" id="IPR036388">
    <property type="entry name" value="WH-like_DNA-bd_sf"/>
</dbReference>
<proteinExistence type="inferred from homology"/>
<protein>
    <submittedName>
        <fullName evidence="4">Uncharacterized protein</fullName>
    </submittedName>
</protein>
<dbReference type="Pfam" id="PF17782">
    <property type="entry name" value="WHD_DprA"/>
    <property type="match status" value="1"/>
</dbReference>
<dbReference type="RefSeq" id="WP_036850870.1">
    <property type="nucleotide sequence ID" value="NZ_JQJD01000010.1"/>
</dbReference>
<dbReference type="eggNOG" id="COG0758">
    <property type="taxonomic scope" value="Bacteria"/>
</dbReference>
<dbReference type="Pfam" id="PF14520">
    <property type="entry name" value="HHH_5"/>
    <property type="match status" value="1"/>
</dbReference>
<organism evidence="4 5">
    <name type="scientific">Porphyromonas cangingivalis</name>
    <dbReference type="NCBI Taxonomy" id="36874"/>
    <lineage>
        <taxon>Bacteria</taxon>
        <taxon>Pseudomonadati</taxon>
        <taxon>Bacteroidota</taxon>
        <taxon>Bacteroidia</taxon>
        <taxon>Bacteroidales</taxon>
        <taxon>Porphyromonadaceae</taxon>
        <taxon>Porphyromonas</taxon>
    </lineage>
</organism>
<dbReference type="PANTHER" id="PTHR43022:SF1">
    <property type="entry name" value="PROTEIN SMF"/>
    <property type="match status" value="1"/>
</dbReference>
<evidence type="ECO:0000259" key="2">
    <source>
        <dbReference type="Pfam" id="PF02481"/>
    </source>
</evidence>
<evidence type="ECO:0000313" key="4">
    <source>
        <dbReference type="EMBL" id="KGN82519.1"/>
    </source>
</evidence>
<dbReference type="InterPro" id="IPR003488">
    <property type="entry name" value="DprA"/>
</dbReference>
<name>A0A0A2F222_PORCN</name>
<dbReference type="InterPro" id="IPR057666">
    <property type="entry name" value="DrpA_SLOG"/>
</dbReference>
<dbReference type="Gene3D" id="3.40.50.450">
    <property type="match status" value="1"/>
</dbReference>
<dbReference type="InterPro" id="IPR041614">
    <property type="entry name" value="DprA_WH"/>
</dbReference>
<comment type="similarity">
    <text evidence="1">Belongs to the DprA/Smf family.</text>
</comment>
<sequence length="372" mass="40392">MEWSREQVALLTLSCVDGIGPIISQSLIEHFGSASAVVEASADELLEVPGMGRKLVSTLHSPTAHRAAEEEMALIERMQGAVTPLFWGEAPYPKMLASCFDAPLVLYVRGTVPSAPMISVVGTRRMSPYAEDVLRTVFVEWAHLCPDLVIVSGLAYGVDCAAHKIALECGLRTVAVVAHGHHTLYPSAHKALAKEMCDKGGGIITEYTFNTKALKQRFVSRNRIVAGLSSGTLLVESPERGGALITANIAFDYCRSLYAVPGRYFDANSQGCNRMIELQKASILTSPSAMLEDLGLVSQPKQQSLPLEYDDESTEADNPVVRLLKSVDDISVEDLVHRTGEPLSTVSALLFDLELDGLIRPLPGGRYAWIRK</sequence>
<dbReference type="PANTHER" id="PTHR43022">
    <property type="entry name" value="PROTEIN SMF"/>
    <property type="match status" value="1"/>
</dbReference>
<dbReference type="OrthoDB" id="9785707at2"/>
<evidence type="ECO:0000256" key="1">
    <source>
        <dbReference type="ARBA" id="ARBA00006525"/>
    </source>
</evidence>
<reference evidence="4 5" key="1">
    <citation type="submission" date="2014-08" db="EMBL/GenBank/DDBJ databases">
        <title>Porphyromonas cangingivalis strain:COT-109_OH1386 Genome sequencing.</title>
        <authorList>
            <person name="Wallis C."/>
            <person name="Deusch O."/>
            <person name="O'Flynn C."/>
            <person name="Davis I."/>
            <person name="Jospin G."/>
            <person name="Darling A.E."/>
            <person name="Coil D.A."/>
            <person name="Alexiev A."/>
            <person name="Horsfall A."/>
            <person name="Kirkwood N."/>
            <person name="Harris S."/>
            <person name="Eisen J.A."/>
        </authorList>
    </citation>
    <scope>NUCLEOTIDE SEQUENCE [LARGE SCALE GENOMIC DNA]</scope>
    <source>
        <strain evidence="5">COT-109 OH1386</strain>
    </source>
</reference>
<accession>A0A0A2F222</accession>